<proteinExistence type="predicted"/>
<reference evidence="1" key="1">
    <citation type="submission" date="2022-11" db="EMBL/GenBank/DDBJ databases">
        <authorList>
            <person name="Morgan W.R."/>
            <person name="Tartar A."/>
        </authorList>
    </citation>
    <scope>NUCLEOTIDE SEQUENCE</scope>
    <source>
        <strain evidence="1">ARSEF 373</strain>
    </source>
</reference>
<dbReference type="Proteomes" id="UP001146120">
    <property type="component" value="Unassembled WGS sequence"/>
</dbReference>
<gene>
    <name evidence="1" type="ORF">N0F65_001170</name>
</gene>
<dbReference type="AlphaFoldDB" id="A0AAV2Z3Q4"/>
<comment type="caution">
    <text evidence="1">The sequence shown here is derived from an EMBL/GenBank/DDBJ whole genome shotgun (WGS) entry which is preliminary data.</text>
</comment>
<reference evidence="1" key="2">
    <citation type="journal article" date="2023" name="Microbiol Resour">
        <title>Decontamination and Annotation of the Draft Genome Sequence of the Oomycete Lagenidium giganteum ARSEF 373.</title>
        <authorList>
            <person name="Morgan W.R."/>
            <person name="Tartar A."/>
        </authorList>
    </citation>
    <scope>NUCLEOTIDE SEQUENCE</scope>
    <source>
        <strain evidence="1">ARSEF 373</strain>
    </source>
</reference>
<evidence type="ECO:0000313" key="2">
    <source>
        <dbReference type="Proteomes" id="UP001146120"/>
    </source>
</evidence>
<accession>A0AAV2Z3Q4</accession>
<keyword evidence="2" id="KW-1185">Reference proteome</keyword>
<organism evidence="1 2">
    <name type="scientific">Lagenidium giganteum</name>
    <dbReference type="NCBI Taxonomy" id="4803"/>
    <lineage>
        <taxon>Eukaryota</taxon>
        <taxon>Sar</taxon>
        <taxon>Stramenopiles</taxon>
        <taxon>Oomycota</taxon>
        <taxon>Peronosporomycetes</taxon>
        <taxon>Pythiales</taxon>
        <taxon>Pythiaceae</taxon>
    </lineage>
</organism>
<dbReference type="EMBL" id="DAKRPA010000059">
    <property type="protein sequence ID" value="DBA00699.1"/>
    <property type="molecule type" value="Genomic_DNA"/>
</dbReference>
<name>A0AAV2Z3Q4_9STRA</name>
<protein>
    <submittedName>
        <fullName evidence="1">Uncharacterized protein</fullName>
    </submittedName>
</protein>
<evidence type="ECO:0000313" key="1">
    <source>
        <dbReference type="EMBL" id="DBA00699.1"/>
    </source>
</evidence>
<sequence>MTIKRHAVDISTKQEVVNWIAKDGNVIPNRAVKHFRSLGTQLDAGNVWKWWRERDNILAANPMRKRLKGGGRRPSVDGIEDLLLKRK</sequence>